<dbReference type="Pfam" id="PF01035">
    <property type="entry name" value="DNA_binding_1"/>
    <property type="match status" value="1"/>
</dbReference>
<dbReference type="GO" id="GO:0003908">
    <property type="term" value="F:methylated-DNA-[protein]-cysteine S-methyltransferase activity"/>
    <property type="evidence" value="ECO:0007669"/>
    <property type="project" value="UniProtKB-UniRule"/>
</dbReference>
<reference evidence="11 12" key="1">
    <citation type="submission" date="2019-03" db="EMBL/GenBank/DDBJ databases">
        <title>Genomic Encyclopedia of Type Strains, Phase IV (KMG-IV): sequencing the most valuable type-strain genomes for metagenomic binning, comparative biology and taxonomic classification.</title>
        <authorList>
            <person name="Goeker M."/>
        </authorList>
    </citation>
    <scope>NUCLEOTIDE SEQUENCE [LARGE SCALE GENOMIC DNA]</scope>
    <source>
        <strain evidence="11 12">DSM 22958</strain>
    </source>
</reference>
<dbReference type="SUPFAM" id="SSF46767">
    <property type="entry name" value="Methylated DNA-protein cysteine methyltransferase, C-terminal domain"/>
    <property type="match status" value="1"/>
</dbReference>
<evidence type="ECO:0000256" key="3">
    <source>
        <dbReference type="ARBA" id="ARBA00022490"/>
    </source>
</evidence>
<comment type="catalytic activity">
    <reaction evidence="1 9">
        <text>a 4-O-methyl-thymidine in DNA + L-cysteinyl-[protein] = a thymidine in DNA + S-methyl-L-cysteinyl-[protein]</text>
        <dbReference type="Rhea" id="RHEA:53428"/>
        <dbReference type="Rhea" id="RHEA-COMP:10131"/>
        <dbReference type="Rhea" id="RHEA-COMP:10132"/>
        <dbReference type="Rhea" id="RHEA-COMP:13555"/>
        <dbReference type="Rhea" id="RHEA-COMP:13556"/>
        <dbReference type="ChEBI" id="CHEBI:29950"/>
        <dbReference type="ChEBI" id="CHEBI:82612"/>
        <dbReference type="ChEBI" id="CHEBI:137386"/>
        <dbReference type="ChEBI" id="CHEBI:137387"/>
        <dbReference type="EC" id="2.1.1.63"/>
    </reaction>
</comment>
<evidence type="ECO:0000256" key="4">
    <source>
        <dbReference type="ARBA" id="ARBA00022603"/>
    </source>
</evidence>
<comment type="function">
    <text evidence="9">Involved in the cellular defense against the biological effects of O6-methylguanine (O6-MeG) and O4-methylthymine (O4-MeT) in DNA. Repairs the methylated nucleobase in DNA by stoichiometrically transferring the methyl group to a cysteine residue in the enzyme. This is a suicide reaction: the enzyme is irreversibly inactivated.</text>
</comment>
<dbReference type="Gene3D" id="1.10.10.10">
    <property type="entry name" value="Winged helix-like DNA-binding domain superfamily/Winged helix DNA-binding domain"/>
    <property type="match status" value="1"/>
</dbReference>
<sequence>MQPVVETPSAAPAPQRLVLSQWPTPAGMALLICDETGALRVFDWEGYDGRMRRLLARHYGPIEPETGATPPDLAHALDAYFGGDIAAIDAIRVATNGTPFQRRVWAGLRLIPAGETRSYGQLAAMIGAPPTAVRAVGLANGANPIGVVVPCHRVIGADGSLTGYAGGLARKRWLLTHEGAGFSDKPKRGDKKAGDPLSALPLFAMLSEPG</sequence>
<organism evidence="11 12">
    <name type="scientific">Camelimonas lactis</name>
    <dbReference type="NCBI Taxonomy" id="659006"/>
    <lineage>
        <taxon>Bacteria</taxon>
        <taxon>Pseudomonadati</taxon>
        <taxon>Pseudomonadota</taxon>
        <taxon>Alphaproteobacteria</taxon>
        <taxon>Hyphomicrobiales</taxon>
        <taxon>Chelatococcaceae</taxon>
        <taxon>Camelimonas</taxon>
    </lineage>
</organism>
<dbReference type="GO" id="GO:0005737">
    <property type="term" value="C:cytoplasm"/>
    <property type="evidence" value="ECO:0007669"/>
    <property type="project" value="UniProtKB-SubCell"/>
</dbReference>
<proteinExistence type="inferred from homology"/>
<keyword evidence="4 9" id="KW-0489">Methyltransferase</keyword>
<dbReference type="InterPro" id="IPR036388">
    <property type="entry name" value="WH-like_DNA-bd_sf"/>
</dbReference>
<dbReference type="PANTHER" id="PTHR10815:SF5">
    <property type="entry name" value="METHYLATED-DNA--PROTEIN-CYSTEINE METHYLTRANSFERASE"/>
    <property type="match status" value="1"/>
</dbReference>
<dbReference type="Proteomes" id="UP000294881">
    <property type="component" value="Unassembled WGS sequence"/>
</dbReference>
<keyword evidence="6 9" id="KW-0227">DNA damage</keyword>
<evidence type="ECO:0000256" key="5">
    <source>
        <dbReference type="ARBA" id="ARBA00022679"/>
    </source>
</evidence>
<dbReference type="HAMAP" id="MF_00772">
    <property type="entry name" value="OGT"/>
    <property type="match status" value="1"/>
</dbReference>
<feature type="domain" description="Methylated-DNA-[protein]-cysteine S-methyltransferase DNA binding" evidence="10">
    <location>
        <begin position="99"/>
        <end position="180"/>
    </location>
</feature>
<evidence type="ECO:0000256" key="1">
    <source>
        <dbReference type="ARBA" id="ARBA00001286"/>
    </source>
</evidence>
<dbReference type="EC" id="2.1.1.63" evidence="9"/>
<comment type="caution">
    <text evidence="11">The sequence shown here is derived from an EMBL/GenBank/DDBJ whole genome shotgun (WGS) entry which is preliminary data.</text>
</comment>
<comment type="miscellaneous">
    <text evidence="9">This enzyme catalyzes only one turnover and therefore is not strictly catalytic. According to one definition, an enzyme is a biocatalyst that acts repeatedly and over many reaction cycles.</text>
</comment>
<comment type="subcellular location">
    <subcellularLocation>
        <location evidence="9">Cytoplasm</location>
    </subcellularLocation>
</comment>
<keyword evidence="7 9" id="KW-0234">DNA repair</keyword>
<dbReference type="OrthoDB" id="9802228at2"/>
<dbReference type="EMBL" id="SLWL01000001">
    <property type="protein sequence ID" value="TCO16127.1"/>
    <property type="molecule type" value="Genomic_DNA"/>
</dbReference>
<dbReference type="InterPro" id="IPR023546">
    <property type="entry name" value="MGMT"/>
</dbReference>
<name>A0A4R2GYH6_9HYPH</name>
<keyword evidence="5 9" id="KW-0808">Transferase</keyword>
<dbReference type="InterPro" id="IPR001497">
    <property type="entry name" value="MethylDNA_cys_MeTrfase_AS"/>
</dbReference>
<evidence type="ECO:0000256" key="2">
    <source>
        <dbReference type="ARBA" id="ARBA00008711"/>
    </source>
</evidence>
<keyword evidence="3 9" id="KW-0963">Cytoplasm</keyword>
<evidence type="ECO:0000256" key="6">
    <source>
        <dbReference type="ARBA" id="ARBA00022763"/>
    </source>
</evidence>
<keyword evidence="12" id="KW-1185">Reference proteome</keyword>
<dbReference type="InterPro" id="IPR036631">
    <property type="entry name" value="MGMT_N_sf"/>
</dbReference>
<dbReference type="FunFam" id="1.10.10.10:FF:000214">
    <property type="entry name" value="Methylated-DNA--protein-cysteine methyltransferase"/>
    <property type="match status" value="1"/>
</dbReference>
<evidence type="ECO:0000256" key="8">
    <source>
        <dbReference type="ARBA" id="ARBA00049348"/>
    </source>
</evidence>
<dbReference type="PROSITE" id="PS00374">
    <property type="entry name" value="MGMT"/>
    <property type="match status" value="1"/>
</dbReference>
<evidence type="ECO:0000259" key="10">
    <source>
        <dbReference type="Pfam" id="PF01035"/>
    </source>
</evidence>
<evidence type="ECO:0000256" key="9">
    <source>
        <dbReference type="HAMAP-Rule" id="MF_00772"/>
    </source>
</evidence>
<dbReference type="GO" id="GO:0006307">
    <property type="term" value="P:DNA alkylation repair"/>
    <property type="evidence" value="ECO:0007669"/>
    <property type="project" value="UniProtKB-UniRule"/>
</dbReference>
<dbReference type="SUPFAM" id="SSF53155">
    <property type="entry name" value="Methylated DNA-protein cysteine methyltransferase domain"/>
    <property type="match status" value="1"/>
</dbReference>
<dbReference type="PANTHER" id="PTHR10815">
    <property type="entry name" value="METHYLATED-DNA--PROTEIN-CYSTEINE METHYLTRANSFERASE"/>
    <property type="match status" value="1"/>
</dbReference>
<comment type="catalytic activity">
    <reaction evidence="8 9">
        <text>a 6-O-methyl-2'-deoxyguanosine in DNA + L-cysteinyl-[protein] = S-methyl-L-cysteinyl-[protein] + a 2'-deoxyguanosine in DNA</text>
        <dbReference type="Rhea" id="RHEA:24000"/>
        <dbReference type="Rhea" id="RHEA-COMP:10131"/>
        <dbReference type="Rhea" id="RHEA-COMP:10132"/>
        <dbReference type="Rhea" id="RHEA-COMP:11367"/>
        <dbReference type="Rhea" id="RHEA-COMP:11368"/>
        <dbReference type="ChEBI" id="CHEBI:29950"/>
        <dbReference type="ChEBI" id="CHEBI:82612"/>
        <dbReference type="ChEBI" id="CHEBI:85445"/>
        <dbReference type="ChEBI" id="CHEBI:85448"/>
        <dbReference type="EC" id="2.1.1.63"/>
    </reaction>
</comment>
<feature type="active site" description="Nucleophile; methyl group acceptor" evidence="9">
    <location>
        <position position="151"/>
    </location>
</feature>
<dbReference type="InterPro" id="IPR014048">
    <property type="entry name" value="MethylDNA_cys_MeTrfase_DNA-bd"/>
</dbReference>
<evidence type="ECO:0000256" key="7">
    <source>
        <dbReference type="ARBA" id="ARBA00023204"/>
    </source>
</evidence>
<protein>
    <recommendedName>
        <fullName evidence="9">Methylated-DNA--protein-cysteine methyltransferase</fullName>
        <ecNumber evidence="9">2.1.1.63</ecNumber>
    </recommendedName>
    <alternativeName>
        <fullName evidence="9">6-O-methylguanine-DNA methyltransferase</fullName>
        <shortName evidence="9">MGMT</shortName>
    </alternativeName>
    <alternativeName>
        <fullName evidence="9">O-6-methylguanine-DNA-alkyltransferase</fullName>
    </alternativeName>
</protein>
<gene>
    <name evidence="11" type="ORF">EV666_101378</name>
</gene>
<comment type="similarity">
    <text evidence="2 9">Belongs to the MGMT family.</text>
</comment>
<dbReference type="CDD" id="cd06445">
    <property type="entry name" value="ATase"/>
    <property type="match status" value="1"/>
</dbReference>
<dbReference type="NCBIfam" id="TIGR00589">
    <property type="entry name" value="ogt"/>
    <property type="match status" value="1"/>
</dbReference>
<dbReference type="AlphaFoldDB" id="A0A4R2GYH6"/>
<dbReference type="RefSeq" id="WP_132002113.1">
    <property type="nucleotide sequence ID" value="NZ_JBHUNN010000002.1"/>
</dbReference>
<dbReference type="InterPro" id="IPR036217">
    <property type="entry name" value="MethylDNA_cys_MeTrfase_DNAb"/>
</dbReference>
<evidence type="ECO:0000313" key="11">
    <source>
        <dbReference type="EMBL" id="TCO16127.1"/>
    </source>
</evidence>
<dbReference type="GO" id="GO:0032259">
    <property type="term" value="P:methylation"/>
    <property type="evidence" value="ECO:0007669"/>
    <property type="project" value="UniProtKB-KW"/>
</dbReference>
<accession>A0A4R2GYH6</accession>
<evidence type="ECO:0000313" key="12">
    <source>
        <dbReference type="Proteomes" id="UP000294881"/>
    </source>
</evidence>